<feature type="transmembrane region" description="Helical" evidence="1">
    <location>
        <begin position="45"/>
        <end position="67"/>
    </location>
</feature>
<comment type="caution">
    <text evidence="3">The sequence shown here is derived from an EMBL/GenBank/DDBJ whole genome shotgun (WGS) entry which is preliminary data.</text>
</comment>
<sequence length="517" mass="55154">MSSVPEVTCRTRSKRLPWFFVAAGAAGFLLVVARLVITGGPPDRWVLIGLLLMPLGFGGAYAAVVRVHADADGLSYRTLLRRRGARWEDIADVRVNLQRGRHSDIHRVEVVTRGGAVWRLPLPVGPSSEGPEAFDGTVEELRALHRRHGTPESDHLVVITDRTAGRRGGLPAVVCALFLAGAALAAWFVPVVAETRLAWTSAAPCAAESAAHDRDCLTTLSSVIARTEVKKGKGNSYLYFAGGRPIDRLAVSREGARGFEAGDRVRLTVWRGEVREVVGEEHAWREHFPAAGEVTVVAALCVLAAGMTGTVIVQRRRGRRLPADEVMPSSAPFAGAAVGTAVWALPYCYQHPTLVPDAPGDVVWAGLGSLASLALVVRAWRATRVRPPGRGPGTPDSTPLDDEDVFLPARFLESTDYNPNGFGTHIVLGADGPAVTPHPGPGRFAARPIPVERLVVRTVRRPRGGDGDTVPKSWDVAELEDGDRVIRLAAAPAHLGRILRAFTASDEAAPAGGPGAR</sequence>
<feature type="transmembrane region" description="Helical" evidence="1">
    <location>
        <begin position="169"/>
        <end position="189"/>
    </location>
</feature>
<feature type="domain" description="Low molecular weight protein antigen 6 PH" evidence="2">
    <location>
        <begin position="65"/>
        <end position="97"/>
    </location>
</feature>
<dbReference type="RefSeq" id="WP_163085509.1">
    <property type="nucleotide sequence ID" value="NZ_JAAGNA010000068.1"/>
</dbReference>
<gene>
    <name evidence="3" type="ORF">G3I18_02060</name>
</gene>
<feature type="transmembrane region" description="Helical" evidence="1">
    <location>
        <begin position="362"/>
        <end position="380"/>
    </location>
</feature>
<proteinExistence type="predicted"/>
<accession>A0A9X5CGW1</accession>
<keyword evidence="4" id="KW-1185">Reference proteome</keyword>
<evidence type="ECO:0000259" key="2">
    <source>
        <dbReference type="Pfam" id="PF10756"/>
    </source>
</evidence>
<organism evidence="3 4">
    <name type="scientific">Actinospica acidiphila</name>
    <dbReference type="NCBI Taxonomy" id="304899"/>
    <lineage>
        <taxon>Bacteria</taxon>
        <taxon>Bacillati</taxon>
        <taxon>Actinomycetota</taxon>
        <taxon>Actinomycetes</taxon>
        <taxon>Catenulisporales</taxon>
        <taxon>Actinospicaceae</taxon>
        <taxon>Actinospica</taxon>
    </lineage>
</organism>
<dbReference type="Proteomes" id="UP000471745">
    <property type="component" value="Unassembled WGS sequence"/>
</dbReference>
<name>A0A9X5CGW1_9ACTN</name>
<protein>
    <submittedName>
        <fullName evidence="3">PH domain-containing protein</fullName>
    </submittedName>
</protein>
<dbReference type="AlphaFoldDB" id="A0A9X5CGW1"/>
<dbReference type="EMBL" id="JAAGNA010000068">
    <property type="protein sequence ID" value="NEC47377.1"/>
    <property type="molecule type" value="Genomic_DNA"/>
</dbReference>
<keyword evidence="1" id="KW-0472">Membrane</keyword>
<feature type="transmembrane region" description="Helical" evidence="1">
    <location>
        <begin position="18"/>
        <end position="39"/>
    </location>
</feature>
<evidence type="ECO:0000256" key="1">
    <source>
        <dbReference type="SAM" id="Phobius"/>
    </source>
</evidence>
<dbReference type="Pfam" id="PF10756">
    <property type="entry name" value="bPH_6"/>
    <property type="match status" value="1"/>
</dbReference>
<evidence type="ECO:0000313" key="3">
    <source>
        <dbReference type="EMBL" id="NEC47377.1"/>
    </source>
</evidence>
<keyword evidence="1" id="KW-1133">Transmembrane helix</keyword>
<dbReference type="InterPro" id="IPR019692">
    <property type="entry name" value="CFP-6_PH"/>
</dbReference>
<feature type="transmembrane region" description="Helical" evidence="1">
    <location>
        <begin position="326"/>
        <end position="347"/>
    </location>
</feature>
<evidence type="ECO:0000313" key="4">
    <source>
        <dbReference type="Proteomes" id="UP000471745"/>
    </source>
</evidence>
<reference evidence="3 4" key="1">
    <citation type="submission" date="2020-01" db="EMBL/GenBank/DDBJ databases">
        <title>Insect and environment-associated Actinomycetes.</title>
        <authorList>
            <person name="Currrie C."/>
            <person name="Chevrette M."/>
            <person name="Carlson C."/>
            <person name="Stubbendieck R."/>
            <person name="Wendt-Pienkowski E."/>
        </authorList>
    </citation>
    <scope>NUCLEOTIDE SEQUENCE [LARGE SCALE GENOMIC DNA]</scope>
    <source>
        <strain evidence="3 4">SID8189</strain>
    </source>
</reference>
<feature type="transmembrane region" description="Helical" evidence="1">
    <location>
        <begin position="294"/>
        <end position="314"/>
    </location>
</feature>
<keyword evidence="1" id="KW-0812">Transmembrane</keyword>